<proteinExistence type="predicted"/>
<dbReference type="EMBL" id="PGGW01000019">
    <property type="protein sequence ID" value="PJE98428.1"/>
    <property type="molecule type" value="Genomic_DNA"/>
</dbReference>
<sequence>MPEPYVVAARLFARETERLLSTRTREGDCTRRDARRAAAMVGGGTARRLYRLGPVTGSAGAAGD</sequence>
<reference evidence="1 2" key="1">
    <citation type="submission" date="2017-11" db="EMBL/GenBank/DDBJ databases">
        <title>Streptomyces carmine sp. nov., a novel actinomycete isolated from Sophora alopecuroides in Xinjiang, China.</title>
        <authorList>
            <person name="Wang Y."/>
            <person name="Luo X."/>
            <person name="Wan C."/>
            <person name="Zhang L."/>
        </authorList>
    </citation>
    <scope>NUCLEOTIDE SEQUENCE [LARGE SCALE GENOMIC DNA]</scope>
    <source>
        <strain evidence="1 2">TRM SA0054</strain>
    </source>
</reference>
<protein>
    <submittedName>
        <fullName evidence="1">Uncharacterized protein</fullName>
    </submittedName>
</protein>
<dbReference type="Gene3D" id="3.20.20.140">
    <property type="entry name" value="Metal-dependent hydrolases"/>
    <property type="match status" value="1"/>
</dbReference>
<evidence type="ECO:0000313" key="2">
    <source>
        <dbReference type="Proteomes" id="UP000230407"/>
    </source>
</evidence>
<evidence type="ECO:0000313" key="1">
    <source>
        <dbReference type="EMBL" id="PJE98428.1"/>
    </source>
</evidence>
<name>A0A2M8M2J6_9ACTN</name>
<organism evidence="1 2">
    <name type="scientific">Streptomyces carminius</name>
    <dbReference type="NCBI Taxonomy" id="2665496"/>
    <lineage>
        <taxon>Bacteria</taxon>
        <taxon>Bacillati</taxon>
        <taxon>Actinomycetota</taxon>
        <taxon>Actinomycetes</taxon>
        <taxon>Kitasatosporales</taxon>
        <taxon>Streptomycetaceae</taxon>
        <taxon>Streptomyces</taxon>
    </lineage>
</organism>
<dbReference type="RefSeq" id="WP_100201266.1">
    <property type="nucleotide sequence ID" value="NZ_PGGW01000019.1"/>
</dbReference>
<accession>A0A2M8M2J6</accession>
<comment type="caution">
    <text evidence="1">The sequence shown here is derived from an EMBL/GenBank/DDBJ whole genome shotgun (WGS) entry which is preliminary data.</text>
</comment>
<dbReference type="Proteomes" id="UP000230407">
    <property type="component" value="Unassembled WGS sequence"/>
</dbReference>
<dbReference type="AlphaFoldDB" id="A0A2M8M2J6"/>
<keyword evidence="2" id="KW-1185">Reference proteome</keyword>
<gene>
    <name evidence="1" type="ORF">CUT44_06880</name>
</gene>